<reference evidence="2" key="5">
    <citation type="submission" date="2023-01" db="EMBL/GenBank/DDBJ databases">
        <title>Human gut microbiome strain richness.</title>
        <authorList>
            <person name="Chen-Liaw A."/>
        </authorList>
    </citation>
    <scope>NUCLEOTIDE SEQUENCE</scope>
    <source>
        <strain evidence="2">1001217st1_A9_1001217B_191108</strain>
    </source>
</reference>
<evidence type="ECO:0000313" key="3">
    <source>
        <dbReference type="EMBL" id="MDE1204015.1"/>
    </source>
</evidence>
<dbReference type="Proteomes" id="UP000283992">
    <property type="component" value="Unassembled WGS sequence"/>
</dbReference>
<organism evidence="10 17">
    <name type="scientific">Mediterraneibacter gnavus</name>
    <name type="common">Ruminococcus gnavus</name>
    <dbReference type="NCBI Taxonomy" id="33038"/>
    <lineage>
        <taxon>Bacteria</taxon>
        <taxon>Bacillati</taxon>
        <taxon>Bacillota</taxon>
        <taxon>Clostridia</taxon>
        <taxon>Lachnospirales</taxon>
        <taxon>Lachnospiraceae</taxon>
        <taxon>Mediterraneibacter</taxon>
    </lineage>
</organism>
<evidence type="ECO:0000313" key="11">
    <source>
        <dbReference type="EMBL" id="RHJ16281.1"/>
    </source>
</evidence>
<evidence type="ECO:0000313" key="8">
    <source>
        <dbReference type="EMBL" id="RGT38814.1"/>
    </source>
</evidence>
<dbReference type="Proteomes" id="UP000283834">
    <property type="component" value="Unassembled WGS sequence"/>
</dbReference>
<keyword evidence="10" id="KW-0482">Metalloprotease</keyword>
<evidence type="ECO:0000313" key="18">
    <source>
        <dbReference type="Proteomes" id="UP000286137"/>
    </source>
</evidence>
<dbReference type="AlphaFoldDB" id="A0A2N5P5U9"/>
<dbReference type="Proteomes" id="UP001296643">
    <property type="component" value="Unassembled WGS sequence"/>
</dbReference>
<dbReference type="EMBL" id="JAAIRM010000002">
    <property type="protein sequence ID" value="NSI18028.1"/>
    <property type="molecule type" value="Genomic_DNA"/>
</dbReference>
<comment type="caution">
    <text evidence="10">The sequence shown here is derived from an EMBL/GenBank/DDBJ whole genome shotgun (WGS) entry which is preliminary data.</text>
</comment>
<reference evidence="13 14" key="1">
    <citation type="submission" date="2018-08" db="EMBL/GenBank/DDBJ databases">
        <title>A genome reference for cultivated species of the human gut microbiota.</title>
        <authorList>
            <person name="Zou Y."/>
            <person name="Xue W."/>
            <person name="Luo G."/>
        </authorList>
    </citation>
    <scope>NUCLEOTIDE SEQUENCE [LARGE SCALE GENOMIC DNA]</scope>
    <source>
        <strain evidence="8 13">AF19-16AC</strain>
        <strain evidence="7 18">AF27-4BH</strain>
        <strain evidence="12 16">AF33-12</strain>
        <strain evidence="11 14">AM12-54</strain>
        <strain evidence="10 17">AM22-7AC</strain>
        <strain evidence="9 15">AM32-6</strain>
    </source>
</reference>
<feature type="transmembrane region" description="Helical" evidence="1">
    <location>
        <begin position="108"/>
        <end position="129"/>
    </location>
</feature>
<evidence type="ECO:0000313" key="15">
    <source>
        <dbReference type="Proteomes" id="UP000284472"/>
    </source>
</evidence>
<dbReference type="EMBL" id="QRLN01000001">
    <property type="protein sequence ID" value="RHJ16281.1"/>
    <property type="molecule type" value="Genomic_DNA"/>
</dbReference>
<evidence type="ECO:0000313" key="14">
    <source>
        <dbReference type="Proteomes" id="UP000283992"/>
    </source>
</evidence>
<dbReference type="Proteomes" id="UP001296580">
    <property type="component" value="Unassembled WGS sequence"/>
</dbReference>
<dbReference type="Proteomes" id="UP000284472">
    <property type="component" value="Unassembled WGS sequence"/>
</dbReference>
<dbReference type="EMBL" id="JAQMLR010000005">
    <property type="protein sequence ID" value="MDB8738479.1"/>
    <property type="molecule type" value="Genomic_DNA"/>
</dbReference>
<feature type="transmembrane region" description="Helical" evidence="1">
    <location>
        <begin position="31"/>
        <end position="49"/>
    </location>
</feature>
<dbReference type="EMBL" id="QRTJ01000003">
    <property type="protein sequence ID" value="RGQ70673.1"/>
    <property type="molecule type" value="Genomic_DNA"/>
</dbReference>
<reference evidence="4" key="3">
    <citation type="submission" date="2020-02" db="EMBL/GenBank/DDBJ databases">
        <authorList>
            <person name="Littmann E."/>
            <person name="Sorbara M."/>
        </authorList>
    </citation>
    <scope>NUCLEOTIDE SEQUENCE</scope>
    <source>
        <strain evidence="6">MSK.11.9</strain>
        <strain evidence="5">MSK.15.32</strain>
        <strain evidence="4">MSK.22.53</strain>
    </source>
</reference>
<evidence type="ECO:0000313" key="12">
    <source>
        <dbReference type="EMBL" id="RHM73833.1"/>
    </source>
</evidence>
<gene>
    <name evidence="11" type="ORF">DW142_01270</name>
    <name evidence="10" type="ORF">DW270_02660</name>
    <name evidence="9" type="ORF">DW812_03360</name>
    <name evidence="8" type="ORF">DWX36_09090</name>
    <name evidence="7" type="ORF">DWY88_02830</name>
    <name evidence="12" type="ORF">DWZ50_12045</name>
    <name evidence="4" type="ORF">G4958_01395</name>
    <name evidence="6" type="ORF">G4981_04840</name>
    <name evidence="5" type="ORF">G4993_00340</name>
    <name evidence="3" type="ORF">O4N78_10625</name>
    <name evidence="2" type="ORF">PNU63_06775</name>
</gene>
<keyword evidence="10" id="KW-0645">Protease</keyword>
<feature type="transmembrane region" description="Helical" evidence="1">
    <location>
        <begin position="174"/>
        <end position="191"/>
    </location>
</feature>
<dbReference type="EC" id="3.4.-.-" evidence="2"/>
<proteinExistence type="predicted"/>
<dbReference type="EMBL" id="JAAIRY010000005">
    <property type="protein sequence ID" value="NSI64602.1"/>
    <property type="molecule type" value="Genomic_DNA"/>
</dbReference>
<keyword evidence="1" id="KW-0812">Transmembrane</keyword>
<reference evidence="3" key="4">
    <citation type="submission" date="2022-12" db="EMBL/GenBank/DDBJ databases">
        <title>Genome of R. gnavus strain RSHDN_120.</title>
        <authorList>
            <person name="Abdugheni R."/>
        </authorList>
    </citation>
    <scope>NUCLEOTIDE SEQUENCE</scope>
    <source>
        <strain evidence="3">RSHDN_120</strain>
    </source>
</reference>
<dbReference type="Proteomes" id="UP000285610">
    <property type="component" value="Unassembled WGS sequence"/>
</dbReference>
<dbReference type="Proteomes" id="UP000285697">
    <property type="component" value="Unassembled WGS sequence"/>
</dbReference>
<dbReference type="EMBL" id="QRWQ01000007">
    <property type="protein sequence ID" value="RGT38814.1"/>
    <property type="molecule type" value="Genomic_DNA"/>
</dbReference>
<evidence type="ECO:0000313" key="16">
    <source>
        <dbReference type="Proteomes" id="UP000285610"/>
    </source>
</evidence>
<dbReference type="Proteomes" id="UP001211731">
    <property type="component" value="Unassembled WGS sequence"/>
</dbReference>
<evidence type="ECO:0000313" key="4">
    <source>
        <dbReference type="EMBL" id="NSI18028.1"/>
    </source>
</evidence>
<evidence type="ECO:0000313" key="7">
    <source>
        <dbReference type="EMBL" id="RGQ70673.1"/>
    </source>
</evidence>
<dbReference type="EMBL" id="JAAIRV010000001">
    <property type="protein sequence ID" value="NSI56856.1"/>
    <property type="molecule type" value="Genomic_DNA"/>
</dbReference>
<dbReference type="Pfam" id="PF10086">
    <property type="entry name" value="YhfC"/>
    <property type="match status" value="2"/>
</dbReference>
<sequence length="229" mass="25646">MNLLFEVISLLICIGIPVLGGIYFAVKGKGYFLTFLTGILSFVVTQMILRIPLLGYLKTNWEWFMILPYSHYYIYMAIAAFSAGVFEETGRVVGLGVLRKGKTSWMDAVAFGLGHGGIEAVWIGVIGVLPNVLNEDSSISVVVLLSGAERFCAMAFHILLTLVIMEGIRRHKKLFYWLIAVVLHGLYDFSIAFQNTILIWGVLIFGVVAAMIALIFTKRKWKEERGTRQ</sequence>
<keyword evidence="2" id="KW-0378">Hydrolase</keyword>
<dbReference type="EMBL" id="QRQE01000030">
    <property type="protein sequence ID" value="RHM73833.1"/>
    <property type="molecule type" value="Genomic_DNA"/>
</dbReference>
<dbReference type="EMBL" id="JAPZEG010000012">
    <property type="protein sequence ID" value="MDE1204015.1"/>
    <property type="molecule type" value="Genomic_DNA"/>
</dbReference>
<name>A0A2N5P5U9_MEDGN</name>
<dbReference type="EMBL" id="QSIR01000003">
    <property type="protein sequence ID" value="RHD08370.1"/>
    <property type="molecule type" value="Genomic_DNA"/>
</dbReference>
<dbReference type="Proteomes" id="UP000286137">
    <property type="component" value="Unassembled WGS sequence"/>
</dbReference>
<dbReference type="InterPro" id="IPR011397">
    <property type="entry name" value="YhfC"/>
</dbReference>
<feature type="transmembrane region" description="Helical" evidence="1">
    <location>
        <begin position="197"/>
        <end position="216"/>
    </location>
</feature>
<protein>
    <submittedName>
        <fullName evidence="2">YhfC family glutamic-type intramembrane protease</fullName>
        <ecNumber evidence="2">3.4.-.-</ecNumber>
    </submittedName>
    <submittedName>
        <fullName evidence="10">YhfC family intramembrane metalloprotease</fullName>
    </submittedName>
</protein>
<dbReference type="GO" id="GO:0006508">
    <property type="term" value="P:proteolysis"/>
    <property type="evidence" value="ECO:0007669"/>
    <property type="project" value="UniProtKB-KW"/>
</dbReference>
<feature type="transmembrane region" description="Helical" evidence="1">
    <location>
        <begin position="141"/>
        <end position="162"/>
    </location>
</feature>
<evidence type="ECO:0000313" key="13">
    <source>
        <dbReference type="Proteomes" id="UP000283834"/>
    </source>
</evidence>
<dbReference type="RefSeq" id="WP_009244585.1">
    <property type="nucleotide sequence ID" value="NZ_AP031446.1"/>
</dbReference>
<evidence type="ECO:0000313" key="5">
    <source>
        <dbReference type="EMBL" id="NSI56856.1"/>
    </source>
</evidence>
<evidence type="ECO:0000313" key="2">
    <source>
        <dbReference type="EMBL" id="MDB8738479.1"/>
    </source>
</evidence>
<feature type="transmembrane region" description="Helical" evidence="1">
    <location>
        <begin position="6"/>
        <end position="26"/>
    </location>
</feature>
<dbReference type="Proteomes" id="UP001296581">
    <property type="component" value="Unassembled WGS sequence"/>
</dbReference>
<reference evidence="4" key="2">
    <citation type="journal article" date="2020" name="Cell Host Microbe">
        <title>Functional and Genomic Variation between Human-Derived Isolates of Lachnospiraceae Reveals Inter- and Intra-Species Diversity.</title>
        <authorList>
            <person name="Sorbara M.T."/>
            <person name="Littmann E.R."/>
            <person name="Fontana E."/>
            <person name="Moody T.U."/>
            <person name="Kohout C.E."/>
            <person name="Gjonbalaj M."/>
            <person name="Eaton V."/>
            <person name="Seok R."/>
            <person name="Leiner I.M."/>
            <person name="Pamer E.G."/>
        </authorList>
    </citation>
    <scope>NUCLEOTIDE SEQUENCE</scope>
    <source>
        <strain evidence="6">MSK.11.9</strain>
        <strain evidence="5">MSK.15.32</strain>
        <strain evidence="4">MSK.22.53</strain>
    </source>
</reference>
<keyword evidence="1" id="KW-0472">Membrane</keyword>
<feature type="transmembrane region" description="Helical" evidence="1">
    <location>
        <begin position="69"/>
        <end position="87"/>
    </location>
</feature>
<evidence type="ECO:0000313" key="10">
    <source>
        <dbReference type="EMBL" id="RHG21919.1"/>
    </source>
</evidence>
<evidence type="ECO:0000256" key="1">
    <source>
        <dbReference type="SAM" id="Phobius"/>
    </source>
</evidence>
<dbReference type="GO" id="GO:0008237">
    <property type="term" value="F:metallopeptidase activity"/>
    <property type="evidence" value="ECO:0007669"/>
    <property type="project" value="UniProtKB-KW"/>
</dbReference>
<evidence type="ECO:0000313" key="6">
    <source>
        <dbReference type="EMBL" id="NSI64602.1"/>
    </source>
</evidence>
<dbReference type="Proteomes" id="UP001149331">
    <property type="component" value="Unassembled WGS sequence"/>
</dbReference>
<evidence type="ECO:0000313" key="17">
    <source>
        <dbReference type="Proteomes" id="UP000285697"/>
    </source>
</evidence>
<evidence type="ECO:0000313" key="9">
    <source>
        <dbReference type="EMBL" id="RHD08370.1"/>
    </source>
</evidence>
<dbReference type="EMBL" id="QRIA01000002">
    <property type="protein sequence ID" value="RHG21919.1"/>
    <property type="molecule type" value="Genomic_DNA"/>
</dbReference>
<accession>A0A2N5P5U9</accession>
<keyword evidence="1" id="KW-1133">Transmembrane helix</keyword>